<dbReference type="Proteomes" id="UP000193136">
    <property type="component" value="Unassembled WGS sequence"/>
</dbReference>
<comment type="caution">
    <text evidence="1">The sequence shown here is derived from an EMBL/GenBank/DDBJ whole genome shotgun (WGS) entry which is preliminary data.</text>
</comment>
<dbReference type="EMBL" id="NAAD01000001">
    <property type="protein sequence ID" value="ORJ63549.1"/>
    <property type="molecule type" value="Genomic_DNA"/>
</dbReference>
<sequence length="319" mass="35359">MKLISPIDSPAELEPLLFAGADELYGGVIPPNWWQEYGSLASINQRTFSGAQFDDFPRFLQTVSACRQAGRNFYLTLNSPFYTEPQWPLLIALVEQCAAAGLHGIILADIGLLRVLHRRFPELEFHASTLAHLGNSEAVRVYQRAGISSVVLPRHLTVAEMAAVTGDVPEVGCDAFLLVGKCPNTEGLCSFHHSSPDKIWPCEIPYEINPMDEHSSTVVEAAVERQRSWSRSNRRHGCGLCAIPHLRAGGIRGLKLVGRGAPTAMKLANLTLARDFVRLAAENLPDEEYRRRARQAHRCRFGAGCSPNVCYYPEFYQGE</sequence>
<name>A0A1X0YEK7_9BACT</name>
<proteinExistence type="predicted"/>
<reference evidence="1 2" key="1">
    <citation type="submission" date="2017-03" db="EMBL/GenBank/DDBJ databases">
        <title>Genome sequence of Geothermobacter sp. EPR-M, Deep-Sea Iron Reducer.</title>
        <authorList>
            <person name="Tully B."/>
            <person name="Savalia P."/>
            <person name="Abuyen K."/>
            <person name="Baughan C."/>
            <person name="Romero E."/>
            <person name="Ronkowski C."/>
            <person name="Torres B."/>
            <person name="Tremblay J."/>
            <person name="Trujillo A."/>
            <person name="Tyler M."/>
            <person name="Perez-Rodriguez I."/>
            <person name="Amend J."/>
        </authorList>
    </citation>
    <scope>NUCLEOTIDE SEQUENCE [LARGE SCALE GENOMIC DNA]</scope>
    <source>
        <strain evidence="1 2">EPR-M</strain>
    </source>
</reference>
<evidence type="ECO:0000313" key="1">
    <source>
        <dbReference type="EMBL" id="ORJ63549.1"/>
    </source>
</evidence>
<accession>A0A1X0YEK7</accession>
<dbReference type="OrthoDB" id="1983353at2"/>
<dbReference type="STRING" id="1969733.B5V00_01390"/>
<dbReference type="PANTHER" id="PTHR30217:SF3">
    <property type="entry name" value="UBIQUINONE BIOSYNTHESIS PROTEIN UBIU"/>
    <property type="match status" value="1"/>
</dbReference>
<dbReference type="PANTHER" id="PTHR30217">
    <property type="entry name" value="PEPTIDASE U32 FAMILY"/>
    <property type="match status" value="1"/>
</dbReference>
<keyword evidence="2" id="KW-1185">Reference proteome</keyword>
<evidence type="ECO:0000313" key="2">
    <source>
        <dbReference type="Proteomes" id="UP000193136"/>
    </source>
</evidence>
<dbReference type="Pfam" id="PF01136">
    <property type="entry name" value="Peptidase_U32"/>
    <property type="match status" value="1"/>
</dbReference>
<organism evidence="1 2">
    <name type="scientific">Geothermobacter hydrogeniphilus</name>
    <dbReference type="NCBI Taxonomy" id="1969733"/>
    <lineage>
        <taxon>Bacteria</taxon>
        <taxon>Pseudomonadati</taxon>
        <taxon>Thermodesulfobacteriota</taxon>
        <taxon>Desulfuromonadia</taxon>
        <taxon>Desulfuromonadales</taxon>
        <taxon>Geothermobacteraceae</taxon>
        <taxon>Geothermobacter</taxon>
    </lineage>
</organism>
<protein>
    <recommendedName>
        <fullName evidence="3">Protease</fullName>
    </recommendedName>
</protein>
<dbReference type="RefSeq" id="WP_085008758.1">
    <property type="nucleotide sequence ID" value="NZ_NAAD01000001.1"/>
</dbReference>
<dbReference type="AlphaFoldDB" id="A0A1X0YEK7"/>
<dbReference type="InterPro" id="IPR051454">
    <property type="entry name" value="RNA/ubiquinone_mod_enzymes"/>
</dbReference>
<evidence type="ECO:0008006" key="3">
    <source>
        <dbReference type="Google" id="ProtNLM"/>
    </source>
</evidence>
<gene>
    <name evidence="1" type="ORF">B5V00_01390</name>
</gene>
<dbReference type="InterPro" id="IPR001539">
    <property type="entry name" value="Peptidase_U32"/>
</dbReference>